<dbReference type="PANTHER" id="PTHR11799">
    <property type="entry name" value="PARAOXONASE"/>
    <property type="match status" value="1"/>
</dbReference>
<dbReference type="InterPro" id="IPR011042">
    <property type="entry name" value="6-blade_b-propeller_TolB-like"/>
</dbReference>
<evidence type="ECO:0000256" key="4">
    <source>
        <dbReference type="ARBA" id="ARBA00023180"/>
    </source>
</evidence>
<accession>A0AAD9NV63</accession>
<keyword evidence="5" id="KW-0106">Calcium</keyword>
<dbReference type="Proteomes" id="UP001209878">
    <property type="component" value="Unassembled WGS sequence"/>
</dbReference>
<evidence type="ECO:0000256" key="3">
    <source>
        <dbReference type="ARBA" id="ARBA00023157"/>
    </source>
</evidence>
<organism evidence="6 7">
    <name type="scientific">Ridgeia piscesae</name>
    <name type="common">Tubeworm</name>
    <dbReference type="NCBI Taxonomy" id="27915"/>
    <lineage>
        <taxon>Eukaryota</taxon>
        <taxon>Metazoa</taxon>
        <taxon>Spiralia</taxon>
        <taxon>Lophotrochozoa</taxon>
        <taxon>Annelida</taxon>
        <taxon>Polychaeta</taxon>
        <taxon>Sedentaria</taxon>
        <taxon>Canalipalpata</taxon>
        <taxon>Sabellida</taxon>
        <taxon>Siboglinidae</taxon>
        <taxon>Ridgeia</taxon>
    </lineage>
</organism>
<evidence type="ECO:0008006" key="8">
    <source>
        <dbReference type="Google" id="ProtNLM"/>
    </source>
</evidence>
<dbReference type="Pfam" id="PF01731">
    <property type="entry name" value="Arylesterase"/>
    <property type="match status" value="1"/>
</dbReference>
<gene>
    <name evidence="6" type="ORF">NP493_376g03003</name>
</gene>
<proteinExistence type="inferred from homology"/>
<reference evidence="6" key="1">
    <citation type="journal article" date="2023" name="Mol. Biol. Evol.">
        <title>Third-Generation Sequencing Reveals the Adaptive Role of the Epigenome in Three Deep-Sea Polychaetes.</title>
        <authorList>
            <person name="Perez M."/>
            <person name="Aroh O."/>
            <person name="Sun Y."/>
            <person name="Lan Y."/>
            <person name="Juniper S.K."/>
            <person name="Young C.R."/>
            <person name="Angers B."/>
            <person name="Qian P.Y."/>
        </authorList>
    </citation>
    <scope>NUCLEOTIDE SEQUENCE</scope>
    <source>
        <strain evidence="6">R07B-5</strain>
    </source>
</reference>
<name>A0AAD9NV63_RIDPI</name>
<feature type="binding site" evidence="5">
    <location>
        <position position="42"/>
    </location>
    <ligand>
        <name>Ca(2+)</name>
        <dbReference type="ChEBI" id="CHEBI:29108"/>
        <label>1</label>
        <note>catalytic</note>
    </ligand>
</feature>
<feature type="binding site" evidence="5">
    <location>
        <position position="94"/>
    </location>
    <ligand>
        <name>Ca(2+)</name>
        <dbReference type="ChEBI" id="CHEBI:29108"/>
        <label>1</label>
        <note>catalytic</note>
    </ligand>
</feature>
<comment type="similarity">
    <text evidence="1">Belongs to the paraoxonase family.</text>
</comment>
<keyword evidence="4" id="KW-0325">Glycoprotein</keyword>
<evidence type="ECO:0000256" key="1">
    <source>
        <dbReference type="ARBA" id="ARBA00008595"/>
    </source>
</evidence>
<evidence type="ECO:0000313" key="6">
    <source>
        <dbReference type="EMBL" id="KAK2181928.1"/>
    </source>
</evidence>
<evidence type="ECO:0000256" key="2">
    <source>
        <dbReference type="ARBA" id="ARBA00022801"/>
    </source>
</evidence>
<dbReference type="GO" id="GO:0004064">
    <property type="term" value="F:arylesterase activity"/>
    <property type="evidence" value="ECO:0007669"/>
    <property type="project" value="InterPro"/>
</dbReference>
<keyword evidence="5" id="KW-0479">Metal-binding</keyword>
<dbReference type="EMBL" id="JAODUO010000374">
    <property type="protein sequence ID" value="KAK2181928.1"/>
    <property type="molecule type" value="Genomic_DNA"/>
</dbReference>
<dbReference type="InterPro" id="IPR051288">
    <property type="entry name" value="Serum_paraoxonase/arylesterase"/>
</dbReference>
<dbReference type="SUPFAM" id="SSF63829">
    <property type="entry name" value="Calcium-dependent phosphotriesterase"/>
    <property type="match status" value="1"/>
</dbReference>
<keyword evidence="7" id="KW-1185">Reference proteome</keyword>
<feature type="binding site" evidence="5">
    <location>
        <position position="139"/>
    </location>
    <ligand>
        <name>Ca(2+)</name>
        <dbReference type="ChEBI" id="CHEBI:29108"/>
        <label>1</label>
        <note>catalytic</note>
    </ligand>
</feature>
<dbReference type="AlphaFoldDB" id="A0AAD9NV63"/>
<evidence type="ECO:0000313" key="7">
    <source>
        <dbReference type="Proteomes" id="UP001209878"/>
    </source>
</evidence>
<dbReference type="InterPro" id="IPR002640">
    <property type="entry name" value="Arylesterase"/>
</dbReference>
<dbReference type="PANTHER" id="PTHR11799:SF12">
    <property type="entry name" value="PARAOXONASE-RELATED"/>
    <property type="match status" value="1"/>
</dbReference>
<comment type="cofactor">
    <cofactor evidence="5">
        <name>Ca(2+)</name>
        <dbReference type="ChEBI" id="CHEBI:29108"/>
    </cofactor>
    <text evidence="5">Binds 2 calcium ions per subunit.</text>
</comment>
<feature type="binding site" evidence="5">
    <location>
        <position position="138"/>
    </location>
    <ligand>
        <name>Ca(2+)</name>
        <dbReference type="ChEBI" id="CHEBI:29108"/>
        <label>1</label>
        <note>catalytic</note>
    </ligand>
</feature>
<dbReference type="Gene3D" id="2.120.10.30">
    <property type="entry name" value="TolB, C-terminal domain"/>
    <property type="match status" value="2"/>
</dbReference>
<comment type="caution">
    <text evidence="6">The sequence shown here is derived from an EMBL/GenBank/DDBJ whole genome shotgun (WGS) entry which is preliminary data.</text>
</comment>
<keyword evidence="2" id="KW-0378">Hydrolase</keyword>
<sequence length="229" mass="26139">MAPGNIFLFDFKKQRHGTHALDIVGNLDRDTFSPHGLSIWEDTRHITEENTFYFTNTYEFNFTLEVHLRLRLGSVGFYDGCRGRIVLRGRLVPNGINMSPDGKFIYLADLVDRFSVYARMSDNSLRLRQAVPVCSLVDNIDVDMETGDVWVTGHGDMHKLMKYVRPPHTSMSPSQVFRLTTCDGGSRVTDVEEVYYNDGRQFSGSSVAVRYRRLMLVGSVFTKLLLCHV</sequence>
<keyword evidence="3" id="KW-1015">Disulfide bond</keyword>
<evidence type="ECO:0000256" key="5">
    <source>
        <dbReference type="PIRSR" id="PIRSR602640-2"/>
    </source>
</evidence>
<protein>
    <recommendedName>
        <fullName evidence="8">Arylesterase</fullName>
    </recommendedName>
</protein>
<dbReference type="GO" id="GO:0046872">
    <property type="term" value="F:metal ion binding"/>
    <property type="evidence" value="ECO:0007669"/>
    <property type="project" value="UniProtKB-KW"/>
</dbReference>